<dbReference type="Gene3D" id="1.10.275.10">
    <property type="entry name" value="Fumarase/aspartase (N-terminal domain)"/>
    <property type="match status" value="1"/>
</dbReference>
<dbReference type="Gene3D" id="1.10.40.30">
    <property type="entry name" value="Fumarase/aspartase (C-terminal domain)"/>
    <property type="match status" value="1"/>
</dbReference>
<evidence type="ECO:0000256" key="7">
    <source>
        <dbReference type="ARBA" id="ARBA00023239"/>
    </source>
</evidence>
<keyword evidence="13" id="KW-0175">Coiled coil</keyword>
<dbReference type="FunFam" id="1.20.200.10:FF:000008">
    <property type="entry name" value="Adenylosuccinate lyase"/>
    <property type="match status" value="1"/>
</dbReference>
<protein>
    <recommendedName>
        <fullName evidence="5 11">Adenylosuccinate lyase</fullName>
        <shortName evidence="12">ASL</shortName>
        <ecNumber evidence="4 11">4.3.2.2</ecNumber>
    </recommendedName>
    <alternativeName>
        <fullName evidence="9 12">Adenylosuccinase</fullName>
    </alternativeName>
</protein>
<dbReference type="PRINTS" id="PR00149">
    <property type="entry name" value="FUMRATELYASE"/>
</dbReference>
<dbReference type="PROSITE" id="PS00163">
    <property type="entry name" value="FUMARATE_LYASES"/>
    <property type="match status" value="1"/>
</dbReference>
<comment type="catalytic activity">
    <reaction evidence="10">
        <text>N(6)-(1,2-dicarboxyethyl)-AMP = fumarate + AMP</text>
        <dbReference type="Rhea" id="RHEA:16853"/>
        <dbReference type="ChEBI" id="CHEBI:29806"/>
        <dbReference type="ChEBI" id="CHEBI:57567"/>
        <dbReference type="ChEBI" id="CHEBI:456215"/>
        <dbReference type="EC" id="4.3.2.2"/>
    </reaction>
    <physiologicalReaction direction="left-to-right" evidence="10">
        <dbReference type="Rhea" id="RHEA:16854"/>
    </physiologicalReaction>
</comment>
<comment type="pathway">
    <text evidence="2 12">Purine metabolism; AMP biosynthesis via de novo pathway; AMP from IMP: step 2/2.</text>
</comment>
<dbReference type="GO" id="GO:0004018">
    <property type="term" value="F:N6-(1,2-dicarboxyethyl)AMP AMP-lyase (fumarate-forming) activity"/>
    <property type="evidence" value="ECO:0007669"/>
    <property type="project" value="UniProtKB-UniRule"/>
</dbReference>
<name>A0A7V5LUT1_UNCW3</name>
<evidence type="ECO:0000256" key="10">
    <source>
        <dbReference type="ARBA" id="ARBA00049115"/>
    </source>
</evidence>
<evidence type="ECO:0000259" key="14">
    <source>
        <dbReference type="SMART" id="SM00998"/>
    </source>
</evidence>
<feature type="coiled-coil region" evidence="13">
    <location>
        <begin position="112"/>
        <end position="139"/>
    </location>
</feature>
<dbReference type="PANTHER" id="PTHR43172:SF1">
    <property type="entry name" value="ADENYLOSUCCINATE LYASE"/>
    <property type="match status" value="1"/>
</dbReference>
<dbReference type="NCBIfam" id="TIGR00928">
    <property type="entry name" value="purB"/>
    <property type="match status" value="1"/>
</dbReference>
<dbReference type="GO" id="GO:0070626">
    <property type="term" value="F:(S)-2-(5-amino-1-(5-phospho-D-ribosyl)imidazole-4-carboxamido) succinate lyase (fumarate-forming) activity"/>
    <property type="evidence" value="ECO:0007669"/>
    <property type="project" value="TreeGrafter"/>
</dbReference>
<evidence type="ECO:0000256" key="3">
    <source>
        <dbReference type="ARBA" id="ARBA00008273"/>
    </source>
</evidence>
<evidence type="ECO:0000313" key="15">
    <source>
        <dbReference type="EMBL" id="HHF53401.1"/>
    </source>
</evidence>
<evidence type="ECO:0000256" key="4">
    <source>
        <dbReference type="ARBA" id="ARBA00012339"/>
    </source>
</evidence>
<keyword evidence="6 12" id="KW-0658">Purine biosynthesis</keyword>
<dbReference type="Proteomes" id="UP000886050">
    <property type="component" value="Unassembled WGS sequence"/>
</dbReference>
<dbReference type="InterPro" id="IPR020557">
    <property type="entry name" value="Fumarate_lyase_CS"/>
</dbReference>
<dbReference type="InterPro" id="IPR019468">
    <property type="entry name" value="AdenyloSucc_lyase_C"/>
</dbReference>
<dbReference type="InterPro" id="IPR022761">
    <property type="entry name" value="Fumarate_lyase_N"/>
</dbReference>
<dbReference type="PANTHER" id="PTHR43172">
    <property type="entry name" value="ADENYLOSUCCINATE LYASE"/>
    <property type="match status" value="1"/>
</dbReference>
<gene>
    <name evidence="15" type="ORF">ENL43_03450</name>
</gene>
<evidence type="ECO:0000256" key="2">
    <source>
        <dbReference type="ARBA" id="ARBA00004734"/>
    </source>
</evidence>
<comment type="caution">
    <text evidence="15">The sequence shown here is derived from an EMBL/GenBank/DDBJ whole genome shotgun (WGS) entry which is preliminary data.</text>
</comment>
<dbReference type="UniPathway" id="UPA00074">
    <property type="reaction ID" value="UER00132"/>
</dbReference>
<evidence type="ECO:0000256" key="1">
    <source>
        <dbReference type="ARBA" id="ARBA00004706"/>
    </source>
</evidence>
<dbReference type="GO" id="GO:0005829">
    <property type="term" value="C:cytosol"/>
    <property type="evidence" value="ECO:0007669"/>
    <property type="project" value="TreeGrafter"/>
</dbReference>
<comment type="similarity">
    <text evidence="3 12">Belongs to the lyase 1 family. Adenylosuccinate lyase subfamily.</text>
</comment>
<comment type="pathway">
    <text evidence="1 12">Purine metabolism; IMP biosynthesis via de novo pathway; 5-amino-1-(5-phospho-D-ribosyl)imidazole-4-carboxamide from 5-amino-1-(5-phospho-D-ribosyl)imidazole-4-carboxylate: step 2/2.</text>
</comment>
<dbReference type="UniPathway" id="UPA00075">
    <property type="reaction ID" value="UER00336"/>
</dbReference>
<accession>A0A7V5LUT1</accession>
<dbReference type="SMART" id="SM00998">
    <property type="entry name" value="ADSL_C"/>
    <property type="match status" value="1"/>
</dbReference>
<organism evidence="15">
    <name type="scientific">candidate division WOR-3 bacterium</name>
    <dbReference type="NCBI Taxonomy" id="2052148"/>
    <lineage>
        <taxon>Bacteria</taxon>
        <taxon>Bacteria division WOR-3</taxon>
    </lineage>
</organism>
<evidence type="ECO:0000256" key="5">
    <source>
        <dbReference type="ARBA" id="ARBA00017058"/>
    </source>
</evidence>
<dbReference type="GO" id="GO:0044208">
    <property type="term" value="P:'de novo' AMP biosynthetic process"/>
    <property type="evidence" value="ECO:0007669"/>
    <property type="project" value="UniProtKB-UniPathway"/>
</dbReference>
<evidence type="ECO:0000256" key="9">
    <source>
        <dbReference type="ARBA" id="ARBA00030717"/>
    </source>
</evidence>
<dbReference type="Pfam" id="PF00206">
    <property type="entry name" value="Lyase_1"/>
    <property type="match status" value="1"/>
</dbReference>
<dbReference type="PRINTS" id="PR00145">
    <property type="entry name" value="ARGSUCLYASE"/>
</dbReference>
<dbReference type="InterPro" id="IPR024083">
    <property type="entry name" value="Fumarase/histidase_N"/>
</dbReference>
<evidence type="ECO:0000256" key="11">
    <source>
        <dbReference type="NCBIfam" id="TIGR00928"/>
    </source>
</evidence>
<evidence type="ECO:0000256" key="8">
    <source>
        <dbReference type="ARBA" id="ARBA00024477"/>
    </source>
</evidence>
<dbReference type="InterPro" id="IPR004769">
    <property type="entry name" value="Pur_lyase"/>
</dbReference>
<dbReference type="EC" id="4.3.2.2" evidence="4 11"/>
<sequence>MIERYFTPEMKEIFSEENKYRKWITVEIAALEVLEEEGIIESGTSQKIKEYLKELNINEFTKRAKEIEKEVEHDVIAFLMALEEIVGNAGRYIHFGLTSSDVVDTANALILKEGVEVLLKELELLIKAVESKALEYKAQPIMGRTHGVYAEPTSLGLKFLYFYSELNRCRERLTRALSTISHGKISGAVGNYAYLSPEIEEKILERLGLTPEPISTQIIPRDRHAFLITQIAITGASLERFATEIRLLQRTEVKELEEPFTKGQRGSSAMPHKRNPIRSERICGLARLLRGYSITALENIALWHERDISHSSAERFIFVDSISVLHYMLRLMRYIIENLTVNTEIIMKNMEKYGKFYYSQALLLELVKKGAPRKDAYAWVKECAHTAMDRNLDFQKVVSEHPDIKQYLTNEEIERIFTKDFLVNLNKIYKRFGLS</sequence>
<dbReference type="InterPro" id="IPR008948">
    <property type="entry name" value="L-Aspartase-like"/>
</dbReference>
<dbReference type="AlphaFoldDB" id="A0A7V5LUT1"/>
<evidence type="ECO:0000256" key="13">
    <source>
        <dbReference type="SAM" id="Coils"/>
    </source>
</evidence>
<dbReference type="EMBL" id="DRTX01000175">
    <property type="protein sequence ID" value="HHF53401.1"/>
    <property type="molecule type" value="Genomic_DNA"/>
</dbReference>
<dbReference type="CDD" id="cd01360">
    <property type="entry name" value="Adenylsuccinate_lyase_1"/>
    <property type="match status" value="1"/>
</dbReference>
<dbReference type="GO" id="GO:0006189">
    <property type="term" value="P:'de novo' IMP biosynthetic process"/>
    <property type="evidence" value="ECO:0007669"/>
    <property type="project" value="UniProtKB-UniPathway"/>
</dbReference>
<dbReference type="Gene3D" id="1.20.200.10">
    <property type="entry name" value="Fumarase/aspartase (Central domain)"/>
    <property type="match status" value="1"/>
</dbReference>
<evidence type="ECO:0000256" key="12">
    <source>
        <dbReference type="RuleBase" id="RU361172"/>
    </source>
</evidence>
<dbReference type="SUPFAM" id="SSF48557">
    <property type="entry name" value="L-aspartase-like"/>
    <property type="match status" value="1"/>
</dbReference>
<dbReference type="InterPro" id="IPR000362">
    <property type="entry name" value="Fumarate_lyase_fam"/>
</dbReference>
<keyword evidence="7 12" id="KW-0456">Lyase</keyword>
<comment type="catalytic activity">
    <reaction evidence="8">
        <text>(2S)-2-[5-amino-1-(5-phospho-beta-D-ribosyl)imidazole-4-carboxamido]succinate = 5-amino-1-(5-phospho-beta-D-ribosyl)imidazole-4-carboxamide + fumarate</text>
        <dbReference type="Rhea" id="RHEA:23920"/>
        <dbReference type="ChEBI" id="CHEBI:29806"/>
        <dbReference type="ChEBI" id="CHEBI:58443"/>
        <dbReference type="ChEBI" id="CHEBI:58475"/>
        <dbReference type="EC" id="4.3.2.2"/>
    </reaction>
    <physiologicalReaction direction="left-to-right" evidence="8">
        <dbReference type="Rhea" id="RHEA:23921"/>
    </physiologicalReaction>
</comment>
<proteinExistence type="inferred from homology"/>
<feature type="domain" description="Adenylosuccinate lyase C-terminal" evidence="14">
    <location>
        <begin position="354"/>
        <end position="433"/>
    </location>
</feature>
<evidence type="ECO:0000256" key="6">
    <source>
        <dbReference type="ARBA" id="ARBA00022755"/>
    </source>
</evidence>
<reference evidence="15" key="1">
    <citation type="journal article" date="2020" name="mSystems">
        <title>Genome- and Community-Level Interaction Insights into Carbon Utilization and Element Cycling Functions of Hydrothermarchaeota in Hydrothermal Sediment.</title>
        <authorList>
            <person name="Zhou Z."/>
            <person name="Liu Y."/>
            <person name="Xu W."/>
            <person name="Pan J."/>
            <person name="Luo Z.H."/>
            <person name="Li M."/>
        </authorList>
    </citation>
    <scope>NUCLEOTIDE SEQUENCE [LARGE SCALE GENOMIC DNA]</scope>
    <source>
        <strain evidence="15">HyVt-96</strain>
    </source>
</reference>
<dbReference type="Pfam" id="PF10397">
    <property type="entry name" value="ADSL_C"/>
    <property type="match status" value="1"/>
</dbReference>